<keyword evidence="1" id="KW-0539">Nucleus</keyword>
<proteinExistence type="predicted"/>
<organism evidence="3">
    <name type="scientific">Mesocestoides corti</name>
    <name type="common">Flatworm</name>
    <dbReference type="NCBI Taxonomy" id="53468"/>
    <lineage>
        <taxon>Eukaryota</taxon>
        <taxon>Metazoa</taxon>
        <taxon>Spiralia</taxon>
        <taxon>Lophotrochozoa</taxon>
        <taxon>Platyhelminthes</taxon>
        <taxon>Cestoda</taxon>
        <taxon>Eucestoda</taxon>
        <taxon>Cyclophyllidea</taxon>
        <taxon>Mesocestoididae</taxon>
        <taxon>Mesocestoides</taxon>
    </lineage>
</organism>
<dbReference type="AlphaFoldDB" id="A0A5K3ETV7"/>
<feature type="domain" description="WAC" evidence="2">
    <location>
        <begin position="27"/>
        <end position="126"/>
    </location>
</feature>
<sequence>MPLLGNRLHVLNTLFKKPKKNSEVTPIFEFVVPETKEICLSEDELKRKKTIYESKIWTCRVTGRANLTYKEAIKSEHTTINILKKAIADHYRTEILQIVHKSESVLTILTSLRYATLGAVDASLLD</sequence>
<protein>
    <submittedName>
        <fullName evidence="3">WAC domain-containing protein</fullName>
    </submittedName>
</protein>
<evidence type="ECO:0000256" key="1">
    <source>
        <dbReference type="PROSITE-ProRule" id="PRU00475"/>
    </source>
</evidence>
<dbReference type="PANTHER" id="PTHR15546:SF2">
    <property type="entry name" value="DDT DOMAIN-CONTAINING PROTEIN DDB_G0282237"/>
    <property type="match status" value="1"/>
</dbReference>
<dbReference type="InterPro" id="IPR013136">
    <property type="entry name" value="WSTF_Acf1_Cbp146"/>
</dbReference>
<dbReference type="WBParaSite" id="MCU_003066-RC">
    <property type="protein sequence ID" value="MCU_003066-RC"/>
    <property type="gene ID" value="MCU_003066"/>
</dbReference>
<dbReference type="InterPro" id="IPR053271">
    <property type="entry name" value="DDT_domain"/>
</dbReference>
<evidence type="ECO:0000313" key="3">
    <source>
        <dbReference type="WBParaSite" id="MCU_003066-RC"/>
    </source>
</evidence>
<dbReference type="PANTHER" id="PTHR15546">
    <property type="entry name" value="BROMODOMAIN ADJACENT TO ZINC FINGER DOMAIN, 2A"/>
    <property type="match status" value="1"/>
</dbReference>
<comment type="subcellular location">
    <subcellularLocation>
        <location evidence="1">Nucleus</location>
    </subcellularLocation>
</comment>
<dbReference type="GO" id="GO:0005634">
    <property type="term" value="C:nucleus"/>
    <property type="evidence" value="ECO:0007669"/>
    <property type="project" value="UniProtKB-SubCell"/>
</dbReference>
<dbReference type="PROSITE" id="PS51136">
    <property type="entry name" value="WAC"/>
    <property type="match status" value="1"/>
</dbReference>
<dbReference type="Pfam" id="PF10537">
    <property type="entry name" value="WAC_Acf1_DNA_bd"/>
    <property type="match status" value="1"/>
</dbReference>
<accession>A0A5K3ETV7</accession>
<reference evidence="3" key="1">
    <citation type="submission" date="2019-11" db="UniProtKB">
        <authorList>
            <consortium name="WormBaseParasite"/>
        </authorList>
    </citation>
    <scope>IDENTIFICATION</scope>
</reference>
<evidence type="ECO:0000259" key="2">
    <source>
        <dbReference type="PROSITE" id="PS51136"/>
    </source>
</evidence>
<name>A0A5K3ETV7_MESCO</name>